<name>A0A4Y2J531_ARAVE</name>
<dbReference type="AlphaFoldDB" id="A0A4Y2J531"/>
<dbReference type="OrthoDB" id="6455700at2759"/>
<keyword evidence="3" id="KW-1185">Reference proteome</keyword>
<evidence type="ECO:0000313" key="2">
    <source>
        <dbReference type="EMBL" id="GBM85257.1"/>
    </source>
</evidence>
<feature type="domain" description="DUF4817" evidence="1">
    <location>
        <begin position="26"/>
        <end position="54"/>
    </location>
</feature>
<evidence type="ECO:0000259" key="1">
    <source>
        <dbReference type="Pfam" id="PF16087"/>
    </source>
</evidence>
<sequence length="141" mass="16089">MRTLSQAKMNKYSTDIRVFTVLEMAKCHENVKEVQRAWEEEFHNKKWPDERTINVCSRGIDGFTNRLTAVLVEEGAQLWNGDYRSSTQALQQEATIGGITKPHRKKSHLAMSGDLGGQRNITLLLVPAWPIQRLGITLLRN</sequence>
<comment type="caution">
    <text evidence="2">The sequence shown here is derived from an EMBL/GenBank/DDBJ whole genome shotgun (WGS) entry which is preliminary data.</text>
</comment>
<accession>A0A4Y2J531</accession>
<proteinExistence type="predicted"/>
<gene>
    <name evidence="2" type="ORF">AVEN_242460_1</name>
</gene>
<organism evidence="2 3">
    <name type="scientific">Araneus ventricosus</name>
    <name type="common">Orbweaver spider</name>
    <name type="synonym">Epeira ventricosa</name>
    <dbReference type="NCBI Taxonomy" id="182803"/>
    <lineage>
        <taxon>Eukaryota</taxon>
        <taxon>Metazoa</taxon>
        <taxon>Ecdysozoa</taxon>
        <taxon>Arthropoda</taxon>
        <taxon>Chelicerata</taxon>
        <taxon>Arachnida</taxon>
        <taxon>Araneae</taxon>
        <taxon>Araneomorphae</taxon>
        <taxon>Entelegynae</taxon>
        <taxon>Araneoidea</taxon>
        <taxon>Araneidae</taxon>
        <taxon>Araneus</taxon>
    </lineage>
</organism>
<protein>
    <recommendedName>
        <fullName evidence="1">DUF4817 domain-containing protein</fullName>
    </recommendedName>
</protein>
<dbReference type="Proteomes" id="UP000499080">
    <property type="component" value="Unassembled WGS sequence"/>
</dbReference>
<dbReference type="Pfam" id="PF16087">
    <property type="entry name" value="DUF4817"/>
    <property type="match status" value="1"/>
</dbReference>
<dbReference type="InterPro" id="IPR032135">
    <property type="entry name" value="DUF4817"/>
</dbReference>
<reference evidence="2 3" key="1">
    <citation type="journal article" date="2019" name="Sci. Rep.">
        <title>Orb-weaving spider Araneus ventricosus genome elucidates the spidroin gene catalogue.</title>
        <authorList>
            <person name="Kono N."/>
            <person name="Nakamura H."/>
            <person name="Ohtoshi R."/>
            <person name="Moran D.A.P."/>
            <person name="Shinohara A."/>
            <person name="Yoshida Y."/>
            <person name="Fujiwara M."/>
            <person name="Mori M."/>
            <person name="Tomita M."/>
            <person name="Arakawa K."/>
        </authorList>
    </citation>
    <scope>NUCLEOTIDE SEQUENCE [LARGE SCALE GENOMIC DNA]</scope>
</reference>
<dbReference type="EMBL" id="BGPR01003218">
    <property type="protein sequence ID" value="GBM85257.1"/>
    <property type="molecule type" value="Genomic_DNA"/>
</dbReference>
<evidence type="ECO:0000313" key="3">
    <source>
        <dbReference type="Proteomes" id="UP000499080"/>
    </source>
</evidence>